<keyword evidence="2" id="KW-1185">Reference proteome</keyword>
<sequence>MMYTKETMRPYVGKWVHCHSAYGMHQGIVYRAMREGIVLVHHTQLADGQPITKDDIEMGIYQSETPNDFEQVQFFPIPAPGLFLPYGGLYGVWPRPYFI</sequence>
<dbReference type="Proteomes" id="UP001579974">
    <property type="component" value="Unassembled WGS sequence"/>
</dbReference>
<name>A0ABV5AFD6_9BACL</name>
<reference evidence="1 2" key="1">
    <citation type="journal article" date="2024" name="Int. J. Mol. Sci.">
        <title>Exploration of Alicyclobacillus spp. Genome in Search of Antibiotic Resistance.</title>
        <authorList>
            <person name="Bucka-Kolendo J."/>
            <person name="Kiousi D.E."/>
            <person name="Dekowska A."/>
            <person name="Mikolajczuk-Szczyrba A."/>
            <person name="Karadedos D.M."/>
            <person name="Michael P."/>
            <person name="Galanis A."/>
            <person name="Sokolowska B."/>
        </authorList>
    </citation>
    <scope>NUCLEOTIDE SEQUENCE [LARGE SCALE GENOMIC DNA]</scope>
    <source>
        <strain evidence="1 2">KKP 3000</strain>
    </source>
</reference>
<dbReference type="RefSeq" id="WP_275474804.1">
    <property type="nucleotide sequence ID" value="NZ_CP162940.1"/>
</dbReference>
<proteinExistence type="predicted"/>
<accession>A0ABV5AFD6</accession>
<organism evidence="1 2">
    <name type="scientific">Alicyclobacillus fastidiosus</name>
    <dbReference type="NCBI Taxonomy" id="392011"/>
    <lineage>
        <taxon>Bacteria</taxon>
        <taxon>Bacillati</taxon>
        <taxon>Bacillota</taxon>
        <taxon>Bacilli</taxon>
        <taxon>Bacillales</taxon>
        <taxon>Alicyclobacillaceae</taxon>
        <taxon>Alicyclobacillus</taxon>
    </lineage>
</organism>
<evidence type="ECO:0000313" key="1">
    <source>
        <dbReference type="EMBL" id="MFB5190575.1"/>
    </source>
</evidence>
<comment type="caution">
    <text evidence="1">The sequence shown here is derived from an EMBL/GenBank/DDBJ whole genome shotgun (WGS) entry which is preliminary data.</text>
</comment>
<evidence type="ECO:0000313" key="2">
    <source>
        <dbReference type="Proteomes" id="UP001579974"/>
    </source>
</evidence>
<gene>
    <name evidence="1" type="ORF">KKP3000_004046</name>
</gene>
<dbReference type="EMBL" id="JBDXSU010000006">
    <property type="protein sequence ID" value="MFB5190575.1"/>
    <property type="molecule type" value="Genomic_DNA"/>
</dbReference>
<protein>
    <submittedName>
        <fullName evidence="1">Uncharacterized protein</fullName>
    </submittedName>
</protein>